<dbReference type="EMBL" id="JBHLTQ010000001">
    <property type="protein sequence ID" value="MFC0603640.1"/>
    <property type="molecule type" value="Genomic_DNA"/>
</dbReference>
<sequence>MKTKITILILLITCLGFAQDGVNYKAVIKDDLGNVIANEQIEVEFSILLGGAQTNIYTETHSPITDNNGIVILNIGQGTPTIGEFQAINWGIDSYFLNVKVDIGSGLVDMGTIQFTTVPYALYARDVANKDDADANPTNEIQTLSQTDNTITLSDGGGSFDLPEQKWSSGIGDNVFRLDGRVGIGTSVPSSTLDVQDNSTSGRSLQIHKTDVSSGNDVLEIVVPENAPDNAQFIEMQRGLTGDVVAKVDTDGSATFKSVQVTDDEVSSSDVPEKGRVYSNALPIAYGFLRGVQVNPTIVVDYGIDTVTRNSTGRYSITLDRFIVGTPVIMATLTSLTNTGNTIVADHVGQTIRIDINNSSNQPVNANFSVVIYGSTSN</sequence>
<evidence type="ECO:0000313" key="2">
    <source>
        <dbReference type="EMBL" id="MFC0603640.1"/>
    </source>
</evidence>
<keyword evidence="1" id="KW-0732">Signal</keyword>
<keyword evidence="3" id="KW-1185">Reference proteome</keyword>
<accession>A0ABV6Q5T1</accession>
<feature type="signal peptide" evidence="1">
    <location>
        <begin position="1"/>
        <end position="18"/>
    </location>
</feature>
<proteinExistence type="predicted"/>
<protein>
    <submittedName>
        <fullName evidence="2">Uncharacterized protein</fullName>
    </submittedName>
</protein>
<dbReference type="Proteomes" id="UP001589832">
    <property type="component" value="Unassembled WGS sequence"/>
</dbReference>
<evidence type="ECO:0000313" key="3">
    <source>
        <dbReference type="Proteomes" id="UP001589832"/>
    </source>
</evidence>
<name>A0ABV6Q5T1_9FLAO</name>
<gene>
    <name evidence="2" type="ORF">ACFFGA_03675</name>
</gene>
<evidence type="ECO:0000256" key="1">
    <source>
        <dbReference type="SAM" id="SignalP"/>
    </source>
</evidence>
<organism evidence="2 3">
    <name type="scientific">Winogradskyella pulchriflava</name>
    <dbReference type="NCBI Taxonomy" id="1110688"/>
    <lineage>
        <taxon>Bacteria</taxon>
        <taxon>Pseudomonadati</taxon>
        <taxon>Bacteroidota</taxon>
        <taxon>Flavobacteriia</taxon>
        <taxon>Flavobacteriales</taxon>
        <taxon>Flavobacteriaceae</taxon>
        <taxon>Winogradskyella</taxon>
    </lineage>
</organism>
<dbReference type="RefSeq" id="WP_386059812.1">
    <property type="nucleotide sequence ID" value="NZ_JBHLTQ010000001.1"/>
</dbReference>
<comment type="caution">
    <text evidence="2">The sequence shown here is derived from an EMBL/GenBank/DDBJ whole genome shotgun (WGS) entry which is preliminary data.</text>
</comment>
<reference evidence="2 3" key="1">
    <citation type="submission" date="2024-09" db="EMBL/GenBank/DDBJ databases">
        <authorList>
            <person name="Sun Q."/>
            <person name="Mori K."/>
        </authorList>
    </citation>
    <scope>NUCLEOTIDE SEQUENCE [LARGE SCALE GENOMIC DNA]</scope>
    <source>
        <strain evidence="2 3">NCAIM B.02481</strain>
    </source>
</reference>
<feature type="chain" id="PRO_5046476723" evidence="1">
    <location>
        <begin position="19"/>
        <end position="378"/>
    </location>
</feature>